<proteinExistence type="predicted"/>
<evidence type="ECO:0000256" key="1">
    <source>
        <dbReference type="SAM" id="Phobius"/>
    </source>
</evidence>
<feature type="transmembrane region" description="Helical" evidence="1">
    <location>
        <begin position="13"/>
        <end position="33"/>
    </location>
</feature>
<reference evidence="2" key="1">
    <citation type="submission" date="2021-01" db="EMBL/GenBank/DDBJ databases">
        <title>Whole genome shotgun sequence of Planobispora takensis NBRC 109077.</title>
        <authorList>
            <person name="Komaki H."/>
            <person name="Tamura T."/>
        </authorList>
    </citation>
    <scope>NUCLEOTIDE SEQUENCE</scope>
    <source>
        <strain evidence="2">NBRC 109077</strain>
    </source>
</reference>
<dbReference type="RefSeq" id="WP_203878508.1">
    <property type="nucleotide sequence ID" value="NZ_BOOK01000048.1"/>
</dbReference>
<accession>A0A8J3WYY0</accession>
<keyword evidence="1" id="KW-1133">Transmembrane helix</keyword>
<sequence length="148" mass="15416">MTTTRDSTRFQRMVVYILGASVVAGMMLTALLLHRSNESTETAQAKADQLIAALQQAGAVHVPSQEQIVGVLGDDGGAACSDPGSALAGGALHSQLANGAGGPGTRPVIADSKVVQGQLLILQIYCPDELAEFEQTVEDLKFEDVVKP</sequence>
<dbReference type="Proteomes" id="UP000634476">
    <property type="component" value="Unassembled WGS sequence"/>
</dbReference>
<evidence type="ECO:0000313" key="2">
    <source>
        <dbReference type="EMBL" id="GII04252.1"/>
    </source>
</evidence>
<protein>
    <submittedName>
        <fullName evidence="2">Uncharacterized protein</fullName>
    </submittedName>
</protein>
<keyword evidence="1" id="KW-0812">Transmembrane</keyword>
<dbReference type="AlphaFoldDB" id="A0A8J3WYY0"/>
<keyword evidence="3" id="KW-1185">Reference proteome</keyword>
<evidence type="ECO:0000313" key="3">
    <source>
        <dbReference type="Proteomes" id="UP000634476"/>
    </source>
</evidence>
<dbReference type="EMBL" id="BOOK01000048">
    <property type="protein sequence ID" value="GII04252.1"/>
    <property type="molecule type" value="Genomic_DNA"/>
</dbReference>
<comment type="caution">
    <text evidence="2">The sequence shown here is derived from an EMBL/GenBank/DDBJ whole genome shotgun (WGS) entry which is preliminary data.</text>
</comment>
<name>A0A8J3WYY0_9ACTN</name>
<organism evidence="2 3">
    <name type="scientific">Planobispora takensis</name>
    <dbReference type="NCBI Taxonomy" id="1367882"/>
    <lineage>
        <taxon>Bacteria</taxon>
        <taxon>Bacillati</taxon>
        <taxon>Actinomycetota</taxon>
        <taxon>Actinomycetes</taxon>
        <taxon>Streptosporangiales</taxon>
        <taxon>Streptosporangiaceae</taxon>
        <taxon>Planobispora</taxon>
    </lineage>
</organism>
<gene>
    <name evidence="2" type="ORF">Pta02_62600</name>
</gene>
<keyword evidence="1" id="KW-0472">Membrane</keyword>